<dbReference type="InterPro" id="IPR023696">
    <property type="entry name" value="Ureohydrolase_dom_sf"/>
</dbReference>
<feature type="region of interest" description="Disordered" evidence="1">
    <location>
        <begin position="1"/>
        <end position="26"/>
    </location>
</feature>
<evidence type="ECO:0000313" key="4">
    <source>
        <dbReference type="Proteomes" id="UP000274822"/>
    </source>
</evidence>
<evidence type="ECO:0000256" key="1">
    <source>
        <dbReference type="SAM" id="MobiDB-lite"/>
    </source>
</evidence>
<feature type="compositionally biased region" description="Polar residues" evidence="1">
    <location>
        <begin position="40"/>
        <end position="58"/>
    </location>
</feature>
<sequence>MAEPYQNIPKPPDNQDKWPWQTPLDPNKLATILNNQWGQSFSGSSSVITPGNDASQTAFAHRSQLPPSNSSKDTTPGSTPPSVASPTVPDSPPMKKRDHLYALPNAESVLDTDLTAQLDKLTIAAIPTPISTVPHPPQTAVIFQPSCVLHRFVRNKHDLSSIVERPERIRAVKTGVALVLANEDRLRSSSPANPLSRLSFPTPTHTPALVTDPAVLTVHGASYPTDFATWCARSANVLASGSPCELPDSVPTGDLFVCPDSLRAVEGALGAVYTAVDRVVGGESSNAFCVVRPPGHHCAMTDPMGFCFVNNVMCGAV</sequence>
<dbReference type="GO" id="GO:0004407">
    <property type="term" value="F:histone deacetylase activity"/>
    <property type="evidence" value="ECO:0007669"/>
    <property type="project" value="TreeGrafter"/>
</dbReference>
<accession>A0A433PHJ7</accession>
<gene>
    <name evidence="3" type="ORF">BC938DRAFT_476376</name>
</gene>
<dbReference type="InterPro" id="IPR023801">
    <property type="entry name" value="His_deacetylse_dom"/>
</dbReference>
<feature type="region of interest" description="Disordered" evidence="1">
    <location>
        <begin position="40"/>
        <end position="98"/>
    </location>
</feature>
<dbReference type="PANTHER" id="PTHR47558">
    <property type="entry name" value="HISTONE DEACETYLASE HOS3"/>
    <property type="match status" value="1"/>
</dbReference>
<dbReference type="AlphaFoldDB" id="A0A433PHJ7"/>
<protein>
    <recommendedName>
        <fullName evidence="2">Histone deacetylase domain-containing protein</fullName>
    </recommendedName>
</protein>
<name>A0A433PHJ7_9FUNG</name>
<dbReference type="Gene3D" id="3.40.800.20">
    <property type="entry name" value="Histone deacetylase domain"/>
    <property type="match status" value="1"/>
</dbReference>
<organism evidence="3 4">
    <name type="scientific">Jimgerdemannia flammicorona</name>
    <dbReference type="NCBI Taxonomy" id="994334"/>
    <lineage>
        <taxon>Eukaryota</taxon>
        <taxon>Fungi</taxon>
        <taxon>Fungi incertae sedis</taxon>
        <taxon>Mucoromycota</taxon>
        <taxon>Mucoromycotina</taxon>
        <taxon>Endogonomycetes</taxon>
        <taxon>Endogonales</taxon>
        <taxon>Endogonaceae</taxon>
        <taxon>Jimgerdemannia</taxon>
    </lineage>
</organism>
<keyword evidence="4" id="KW-1185">Reference proteome</keyword>
<dbReference type="GO" id="GO:0005634">
    <property type="term" value="C:nucleus"/>
    <property type="evidence" value="ECO:0007669"/>
    <property type="project" value="TreeGrafter"/>
</dbReference>
<evidence type="ECO:0000313" key="3">
    <source>
        <dbReference type="EMBL" id="RUS17033.1"/>
    </source>
</evidence>
<comment type="caution">
    <text evidence="3">The sequence shown here is derived from an EMBL/GenBank/DDBJ whole genome shotgun (WGS) entry which is preliminary data.</text>
</comment>
<evidence type="ECO:0000259" key="2">
    <source>
        <dbReference type="Pfam" id="PF00850"/>
    </source>
</evidence>
<feature type="domain" description="Histone deacetylase" evidence="2">
    <location>
        <begin position="205"/>
        <end position="316"/>
    </location>
</feature>
<dbReference type="Pfam" id="PF00850">
    <property type="entry name" value="Hist_deacetyl"/>
    <property type="match status" value="1"/>
</dbReference>
<dbReference type="PANTHER" id="PTHR47558:SF1">
    <property type="entry name" value="HISTONE DEACETYLASE HOS3"/>
    <property type="match status" value="1"/>
</dbReference>
<dbReference type="InterPro" id="IPR053244">
    <property type="entry name" value="HDAC_HD_type_1"/>
</dbReference>
<proteinExistence type="predicted"/>
<dbReference type="InterPro" id="IPR037138">
    <property type="entry name" value="His_deacetylse_dom_sf"/>
</dbReference>
<feature type="compositionally biased region" description="Low complexity" evidence="1">
    <location>
        <begin position="74"/>
        <end position="88"/>
    </location>
</feature>
<dbReference type="SUPFAM" id="SSF52768">
    <property type="entry name" value="Arginase/deacetylase"/>
    <property type="match status" value="1"/>
</dbReference>
<dbReference type="EMBL" id="RBNJ01023532">
    <property type="protein sequence ID" value="RUS17033.1"/>
    <property type="molecule type" value="Genomic_DNA"/>
</dbReference>
<reference evidence="3 4" key="1">
    <citation type="journal article" date="2018" name="New Phytol.">
        <title>Phylogenomics of Endogonaceae and evolution of mycorrhizas within Mucoromycota.</title>
        <authorList>
            <person name="Chang Y."/>
            <person name="Desiro A."/>
            <person name="Na H."/>
            <person name="Sandor L."/>
            <person name="Lipzen A."/>
            <person name="Clum A."/>
            <person name="Barry K."/>
            <person name="Grigoriev I.V."/>
            <person name="Martin F.M."/>
            <person name="Stajich J.E."/>
            <person name="Smith M.E."/>
            <person name="Bonito G."/>
            <person name="Spatafora J.W."/>
        </authorList>
    </citation>
    <scope>NUCLEOTIDE SEQUENCE [LARGE SCALE GENOMIC DNA]</scope>
    <source>
        <strain evidence="3 4">AD002</strain>
    </source>
</reference>
<dbReference type="Proteomes" id="UP000274822">
    <property type="component" value="Unassembled WGS sequence"/>
</dbReference>